<evidence type="ECO:0000256" key="10">
    <source>
        <dbReference type="PIRSR" id="PIRSR006113-2"/>
    </source>
</evidence>
<reference evidence="11 12" key="1">
    <citation type="journal article" date="2014" name="Genome Announc.">
        <title>Complete Genome Sequence of Hyphomicrobium nitrativorans Strain NL23, a Denitrifying Bacterium Isolated from Biofilm of a Methanol-Fed Denitrification System Treating Seawater at the Montreal Biodome.</title>
        <authorList>
            <person name="Martineau C."/>
            <person name="Villeneuve C."/>
            <person name="Mauffrey F."/>
            <person name="Villemur R."/>
        </authorList>
    </citation>
    <scope>NUCLEOTIDE SEQUENCE [LARGE SCALE GENOMIC DNA]</scope>
    <source>
        <strain evidence="11">NL23</strain>
    </source>
</reference>
<dbReference type="Proteomes" id="UP000018542">
    <property type="component" value="Chromosome"/>
</dbReference>
<evidence type="ECO:0000256" key="4">
    <source>
        <dbReference type="ARBA" id="ARBA00018141"/>
    </source>
</evidence>
<dbReference type="GO" id="GO:0046872">
    <property type="term" value="F:metal ion binding"/>
    <property type="evidence" value="ECO:0007669"/>
    <property type="project" value="UniProtKB-KW"/>
</dbReference>
<evidence type="ECO:0000256" key="6">
    <source>
        <dbReference type="ARBA" id="ARBA00022833"/>
    </source>
</evidence>
<keyword evidence="5 9" id="KW-0479">Metal-binding</keyword>
<feature type="binding site" evidence="10">
    <location>
        <position position="25"/>
    </location>
    <ligand>
        <name>Zn(2+)</name>
        <dbReference type="ChEBI" id="CHEBI:29105"/>
    </ligand>
</feature>
<dbReference type="InterPro" id="IPR007115">
    <property type="entry name" value="6-PTP_synth/QueD"/>
</dbReference>
<feature type="binding site" evidence="10">
    <location>
        <position position="42"/>
    </location>
    <ligand>
        <name>Zn(2+)</name>
        <dbReference type="ChEBI" id="CHEBI:29105"/>
    </ligand>
</feature>
<comment type="pathway">
    <text evidence="2 9">Purine metabolism; 7-cyano-7-deazaguanine biosynthesis.</text>
</comment>
<evidence type="ECO:0000256" key="7">
    <source>
        <dbReference type="ARBA" id="ARBA00023239"/>
    </source>
</evidence>
<name>V5SFQ8_9HYPH</name>
<dbReference type="SUPFAM" id="SSF55620">
    <property type="entry name" value="Tetrahydrobiopterin biosynthesis enzymes-like"/>
    <property type="match status" value="1"/>
</dbReference>
<accession>V5SFQ8</accession>
<dbReference type="PATRIC" id="fig|1029756.8.peg.2267"/>
<evidence type="ECO:0000256" key="1">
    <source>
        <dbReference type="ARBA" id="ARBA00002285"/>
    </source>
</evidence>
<comment type="similarity">
    <text evidence="3 9">Belongs to the PTPS family. QueD subfamily.</text>
</comment>
<dbReference type="KEGG" id="hni:W911_10905"/>
<evidence type="ECO:0000313" key="12">
    <source>
        <dbReference type="Proteomes" id="UP000018542"/>
    </source>
</evidence>
<dbReference type="GO" id="GO:0008616">
    <property type="term" value="P:tRNA queuosine(34) biosynthetic process"/>
    <property type="evidence" value="ECO:0007669"/>
    <property type="project" value="UniProtKB-KW"/>
</dbReference>
<dbReference type="AlphaFoldDB" id="V5SFQ8"/>
<dbReference type="GO" id="GO:0070497">
    <property type="term" value="F:6-carboxytetrahydropterin synthase activity"/>
    <property type="evidence" value="ECO:0007669"/>
    <property type="project" value="UniProtKB-EC"/>
</dbReference>
<dbReference type="InterPro" id="IPR038418">
    <property type="entry name" value="6-PTP_synth/QueD_sf"/>
</dbReference>
<dbReference type="HOGENOM" id="CLU_111016_6_1_5"/>
<keyword evidence="12" id="KW-1185">Reference proteome</keyword>
<dbReference type="EMBL" id="CP006912">
    <property type="protein sequence ID" value="AHB48789.1"/>
    <property type="molecule type" value="Genomic_DNA"/>
</dbReference>
<dbReference type="EC" id="4.-.-.-" evidence="9"/>
<keyword evidence="9" id="KW-0671">Queuosine biosynthesis</keyword>
<evidence type="ECO:0000256" key="3">
    <source>
        <dbReference type="ARBA" id="ARBA00008900"/>
    </source>
</evidence>
<dbReference type="Gene3D" id="3.30.479.10">
    <property type="entry name" value="6-pyruvoyl tetrahydropterin synthase/QueD"/>
    <property type="match status" value="1"/>
</dbReference>
<dbReference type="PANTHER" id="PTHR12589">
    <property type="entry name" value="PYRUVOYL TETRAHYDROBIOPTERIN SYNTHASE"/>
    <property type="match status" value="1"/>
</dbReference>
<evidence type="ECO:0000256" key="8">
    <source>
        <dbReference type="ARBA" id="ARBA00048807"/>
    </source>
</evidence>
<dbReference type="Pfam" id="PF01242">
    <property type="entry name" value="PTPS"/>
    <property type="match status" value="1"/>
</dbReference>
<dbReference type="PANTHER" id="PTHR12589:SF7">
    <property type="entry name" value="6-PYRUVOYL TETRAHYDROBIOPTERIN SYNTHASE"/>
    <property type="match status" value="1"/>
</dbReference>
<protein>
    <recommendedName>
        <fullName evidence="4 9">6-carboxy-5,6,7,8-tetrahydropterin synthase</fullName>
        <ecNumber evidence="9">4.-.-.-</ecNumber>
    </recommendedName>
</protein>
<sequence length="140" mass="15685">MAPCPEISYLSPMRIYKDFLFEAAHYLPSAPIGHPNSRVHGHSFRARVVIDGQPDAKSGLVFHFDDLTAAIEEARDALDHRLLNEIEGLEAPTLERISIWLWNRLQNRVPGLAEIQVSRDSCNEGCIYRGDAPTLPHAAE</sequence>
<comment type="function">
    <text evidence="1">Catalyzes the conversion of 7,8-dihydroneopterin triphosphate (H2NTP) to 6-carboxy-5,6,7,8-tetrahydropterin (CPH4) and acetaldehyde.</text>
</comment>
<dbReference type="UniPathway" id="UPA00391"/>
<dbReference type="PIRSF" id="PIRSF006113">
    <property type="entry name" value="PTP_synth"/>
    <property type="match status" value="1"/>
</dbReference>
<keyword evidence="6 9" id="KW-0862">Zinc</keyword>
<keyword evidence="7 9" id="KW-0456">Lyase</keyword>
<comment type="cofactor">
    <cofactor evidence="9 10">
        <name>Zn(2+)</name>
        <dbReference type="ChEBI" id="CHEBI:29105"/>
    </cofactor>
    <text evidence="9 10">Binds 1 zinc ion per subunit.</text>
</comment>
<proteinExistence type="inferred from homology"/>
<gene>
    <name evidence="11" type="ORF">W911_10905</name>
</gene>
<dbReference type="STRING" id="1029756.W911_10905"/>
<comment type="catalytic activity">
    <reaction evidence="8 9">
        <text>7,8-dihydroneopterin 3'-triphosphate + H2O = 6-carboxy-5,6,7,8-tetrahydropterin + triphosphate + acetaldehyde + 2 H(+)</text>
        <dbReference type="Rhea" id="RHEA:27966"/>
        <dbReference type="ChEBI" id="CHEBI:15343"/>
        <dbReference type="ChEBI" id="CHEBI:15377"/>
        <dbReference type="ChEBI" id="CHEBI:15378"/>
        <dbReference type="ChEBI" id="CHEBI:18036"/>
        <dbReference type="ChEBI" id="CHEBI:58462"/>
        <dbReference type="ChEBI" id="CHEBI:61032"/>
        <dbReference type="EC" id="4.1.2.50"/>
    </reaction>
</comment>
<evidence type="ECO:0000256" key="9">
    <source>
        <dbReference type="PIRNR" id="PIRNR006113"/>
    </source>
</evidence>
<evidence type="ECO:0000313" key="11">
    <source>
        <dbReference type="EMBL" id="AHB48789.1"/>
    </source>
</evidence>
<evidence type="ECO:0000256" key="5">
    <source>
        <dbReference type="ARBA" id="ARBA00022723"/>
    </source>
</evidence>
<feature type="binding site" evidence="10">
    <location>
        <position position="40"/>
    </location>
    <ligand>
        <name>Zn(2+)</name>
        <dbReference type="ChEBI" id="CHEBI:29105"/>
    </ligand>
</feature>
<evidence type="ECO:0000256" key="2">
    <source>
        <dbReference type="ARBA" id="ARBA00005061"/>
    </source>
</evidence>
<organism evidence="11 12">
    <name type="scientific">Hyphomicrobium nitrativorans NL23</name>
    <dbReference type="NCBI Taxonomy" id="1029756"/>
    <lineage>
        <taxon>Bacteria</taxon>
        <taxon>Pseudomonadati</taxon>
        <taxon>Pseudomonadota</taxon>
        <taxon>Alphaproteobacteria</taxon>
        <taxon>Hyphomicrobiales</taxon>
        <taxon>Hyphomicrobiaceae</taxon>
        <taxon>Hyphomicrobium</taxon>
    </lineage>
</organism>